<feature type="compositionally biased region" description="Polar residues" evidence="8">
    <location>
        <begin position="145"/>
        <end position="155"/>
    </location>
</feature>
<evidence type="ECO:0000256" key="2">
    <source>
        <dbReference type="ARBA" id="ARBA00004413"/>
    </source>
</evidence>
<dbReference type="InParanoid" id="A0A6P7MVW3"/>
<dbReference type="InterPro" id="IPR023337">
    <property type="entry name" value="KBD"/>
</dbReference>
<feature type="region of interest" description="Disordered" evidence="8">
    <location>
        <begin position="121"/>
        <end position="162"/>
    </location>
</feature>
<dbReference type="InterPro" id="IPR007875">
    <property type="entry name" value="Sprouty"/>
</dbReference>
<dbReference type="Gene3D" id="2.30.29.30">
    <property type="entry name" value="Pleckstrin-homology domain (PH domain)/Phosphotyrosine-binding domain (PTB)"/>
    <property type="match status" value="1"/>
</dbReference>
<dbReference type="GO" id="GO:0030658">
    <property type="term" value="C:transport vesicle membrane"/>
    <property type="evidence" value="ECO:0007669"/>
    <property type="project" value="UniProtKB-SubCell"/>
</dbReference>
<dbReference type="RefSeq" id="XP_029010350.1">
    <property type="nucleotide sequence ID" value="XM_029154517.3"/>
</dbReference>
<name>A0A6P7MVW3_BETSP</name>
<dbReference type="PROSITE" id="PS50229">
    <property type="entry name" value="WH1"/>
    <property type="match status" value="1"/>
</dbReference>
<dbReference type="KEGG" id="bspl:114857738"/>
<evidence type="ECO:0000256" key="6">
    <source>
        <dbReference type="ARBA" id="ARBA00023329"/>
    </source>
</evidence>
<evidence type="ECO:0000256" key="8">
    <source>
        <dbReference type="SAM" id="MobiDB-lite"/>
    </source>
</evidence>
<evidence type="ECO:0000313" key="11">
    <source>
        <dbReference type="Proteomes" id="UP000515150"/>
    </source>
</evidence>
<dbReference type="CTD" id="558432"/>
<dbReference type="InterPro" id="IPR041937">
    <property type="entry name" value="SPRE_EVH1"/>
</dbReference>
<feature type="domain" description="WH1" evidence="9">
    <location>
        <begin position="5"/>
        <end position="121"/>
    </location>
</feature>
<sequence length="403" mass="45509">MSEDTHPDDDSYIVRVKAVVMTRDESSGGWLAQDGCLSRVGVCRLLPAGLLGRSAFLIHGERVRDRQVILECFLKKDLVYTKATPTFHHWKVDNKKCGLTFQSPADARAFDRGVRKALEDLTEGSTTSSSTLQNEAELGDDDVFTTATDSSSNSSQRREPAMLSFHDPRRHHCILGHFYEQHRPSDHHYLDQAMHMFPRGVSFQVEEEEVVRINPRERAWLSGYEDYRHATATRAKRAQSPDAYVHFTKSETAKLNYTYPYPLSGQVELVVTVQPRHVQAKGKRRQQDGGRLRCVYCQDMFQQGENGPGRCQEAPDPVQTCIRRVSFMWCADSLLYHCMSDPEGDYSDPCSCDTSDGRFCLRWTALLGLSLLAPCMCCYAPLRACYRCGVACRCCGGRHKAVG</sequence>
<evidence type="ECO:0000313" key="12">
    <source>
        <dbReference type="RefSeq" id="XP_029010350.1"/>
    </source>
</evidence>
<dbReference type="GeneID" id="114857738"/>
<keyword evidence="3" id="KW-1003">Cell membrane</keyword>
<dbReference type="PROSITE" id="PS51227">
    <property type="entry name" value="SPR"/>
    <property type="match status" value="1"/>
</dbReference>
<evidence type="ECO:0000259" key="10">
    <source>
        <dbReference type="PROSITE" id="PS51488"/>
    </source>
</evidence>
<dbReference type="InterPro" id="IPR000697">
    <property type="entry name" value="WH1/EVH1_dom"/>
</dbReference>
<keyword evidence="6" id="KW-0968">Cytoplasmic vesicle</keyword>
<evidence type="ECO:0000256" key="4">
    <source>
        <dbReference type="ARBA" id="ARBA00022490"/>
    </source>
</evidence>
<dbReference type="PANTHER" id="PTHR11202:SF11">
    <property type="entry name" value="SPROUTY-RELATED, EVH1 DOMAIN-CONTAINING PROTEIN 2"/>
    <property type="match status" value="1"/>
</dbReference>
<dbReference type="AlphaFoldDB" id="A0A6P7MVW3"/>
<evidence type="ECO:0000256" key="7">
    <source>
        <dbReference type="ARBA" id="ARBA00039299"/>
    </source>
</evidence>
<keyword evidence="5" id="KW-0472">Membrane</keyword>
<evidence type="ECO:0000256" key="3">
    <source>
        <dbReference type="ARBA" id="ARBA00022475"/>
    </source>
</evidence>
<keyword evidence="11" id="KW-1185">Reference proteome</keyword>
<dbReference type="GO" id="GO:0005886">
    <property type="term" value="C:plasma membrane"/>
    <property type="evidence" value="ECO:0007669"/>
    <property type="project" value="UniProtKB-SubCell"/>
</dbReference>
<dbReference type="Pfam" id="PF05210">
    <property type="entry name" value="Sprouty"/>
    <property type="match status" value="1"/>
</dbReference>
<feature type="domain" description="KBD" evidence="10">
    <location>
        <begin position="197"/>
        <end position="250"/>
    </location>
</feature>
<comment type="subcellular location">
    <subcellularLocation>
        <location evidence="2">Cell membrane</location>
        <topology evidence="2">Peripheral membrane protein</topology>
        <orientation evidence="2">Cytoplasmic side</orientation>
    </subcellularLocation>
    <subcellularLocation>
        <location evidence="1">Cytoplasmic vesicle</location>
        <location evidence="1">Secretory vesicle membrane</location>
        <topology evidence="1">Peripheral membrane protein</topology>
        <orientation evidence="1">Cytoplasmic side</orientation>
    </subcellularLocation>
</comment>
<dbReference type="SMART" id="SM00461">
    <property type="entry name" value="WH1"/>
    <property type="match status" value="1"/>
</dbReference>
<dbReference type="FunFam" id="2.30.29.30:FF:000052">
    <property type="entry name" value="Sprouty-related, EVH1 domain containing 2"/>
    <property type="match status" value="1"/>
</dbReference>
<reference evidence="12" key="1">
    <citation type="submission" date="2025-08" db="UniProtKB">
        <authorList>
            <consortium name="RefSeq"/>
        </authorList>
    </citation>
    <scope>IDENTIFICATION</scope>
</reference>
<accession>A0A6P7MVW3</accession>
<dbReference type="InterPro" id="IPR011993">
    <property type="entry name" value="PH-like_dom_sf"/>
</dbReference>
<dbReference type="PANTHER" id="PTHR11202">
    <property type="entry name" value="SPROUTY-RELATED, EVH1 DOMAIN-CONTAINING PROTEIN FAMILY MEMBER"/>
    <property type="match status" value="1"/>
</dbReference>
<gene>
    <name evidence="12" type="primary">spred2a</name>
</gene>
<dbReference type="GO" id="GO:0019901">
    <property type="term" value="F:protein kinase binding"/>
    <property type="evidence" value="ECO:0007669"/>
    <property type="project" value="TreeGrafter"/>
</dbReference>
<dbReference type="SUPFAM" id="SSF50729">
    <property type="entry name" value="PH domain-like"/>
    <property type="match status" value="1"/>
</dbReference>
<protein>
    <recommendedName>
        <fullName evidence="7">Sprouty-related, EVH1 domain-containing protein 2</fullName>
    </recommendedName>
</protein>
<dbReference type="GO" id="GO:0043409">
    <property type="term" value="P:negative regulation of MAPK cascade"/>
    <property type="evidence" value="ECO:0007669"/>
    <property type="project" value="TreeGrafter"/>
</dbReference>
<dbReference type="PROSITE" id="PS51488">
    <property type="entry name" value="KBD"/>
    <property type="match status" value="1"/>
</dbReference>
<keyword evidence="4" id="KW-0963">Cytoplasm</keyword>
<evidence type="ECO:0000256" key="1">
    <source>
        <dbReference type="ARBA" id="ARBA00004360"/>
    </source>
</evidence>
<dbReference type="Proteomes" id="UP000515150">
    <property type="component" value="Chromosome 1"/>
</dbReference>
<evidence type="ECO:0000256" key="5">
    <source>
        <dbReference type="ARBA" id="ARBA00023136"/>
    </source>
</evidence>
<proteinExistence type="predicted"/>
<dbReference type="Pfam" id="PF00568">
    <property type="entry name" value="WH1"/>
    <property type="match status" value="1"/>
</dbReference>
<organism evidence="11 12">
    <name type="scientific">Betta splendens</name>
    <name type="common">Siamese fighting fish</name>
    <dbReference type="NCBI Taxonomy" id="158456"/>
    <lineage>
        <taxon>Eukaryota</taxon>
        <taxon>Metazoa</taxon>
        <taxon>Chordata</taxon>
        <taxon>Craniata</taxon>
        <taxon>Vertebrata</taxon>
        <taxon>Euteleostomi</taxon>
        <taxon>Actinopterygii</taxon>
        <taxon>Neopterygii</taxon>
        <taxon>Teleostei</taxon>
        <taxon>Neoteleostei</taxon>
        <taxon>Acanthomorphata</taxon>
        <taxon>Anabantaria</taxon>
        <taxon>Anabantiformes</taxon>
        <taxon>Anabantoidei</taxon>
        <taxon>Osphronemidae</taxon>
        <taxon>Betta</taxon>
    </lineage>
</organism>
<dbReference type="OrthoDB" id="5786858at2759"/>
<dbReference type="CDD" id="cd10574">
    <property type="entry name" value="EVH1_SPRED-like"/>
    <property type="match status" value="1"/>
</dbReference>
<evidence type="ECO:0000259" key="9">
    <source>
        <dbReference type="PROSITE" id="PS50229"/>
    </source>
</evidence>